<accession>A0ABP0T737</accession>
<evidence type="ECO:0000313" key="4">
    <source>
        <dbReference type="EMBL" id="CAK9188881.1"/>
    </source>
</evidence>
<keyword evidence="5" id="KW-1185">Reference proteome</keyword>
<organism evidence="3 5">
    <name type="scientific">Sphagnum troendelagicum</name>
    <dbReference type="NCBI Taxonomy" id="128251"/>
    <lineage>
        <taxon>Eukaryota</taxon>
        <taxon>Viridiplantae</taxon>
        <taxon>Streptophyta</taxon>
        <taxon>Embryophyta</taxon>
        <taxon>Bryophyta</taxon>
        <taxon>Sphagnophytina</taxon>
        <taxon>Sphagnopsida</taxon>
        <taxon>Sphagnales</taxon>
        <taxon>Sphagnaceae</taxon>
        <taxon>Sphagnum</taxon>
    </lineage>
</organism>
<name>A0ABP0T737_9BRYO</name>
<feature type="compositionally biased region" description="Acidic residues" evidence="1">
    <location>
        <begin position="102"/>
        <end position="121"/>
    </location>
</feature>
<dbReference type="EMBL" id="CAXANX010000033">
    <property type="protein sequence ID" value="CAK9188881.1"/>
    <property type="molecule type" value="Genomic_DNA"/>
</dbReference>
<evidence type="ECO:0000256" key="1">
    <source>
        <dbReference type="SAM" id="MobiDB-lite"/>
    </source>
</evidence>
<dbReference type="EMBL" id="CAXANX010000033">
    <property type="protein sequence ID" value="CAK9188857.1"/>
    <property type="molecule type" value="Genomic_DNA"/>
</dbReference>
<comment type="caution">
    <text evidence="3">The sequence shown here is derived from an EMBL/GenBank/DDBJ whole genome shotgun (WGS) entry which is preliminary data.</text>
</comment>
<evidence type="ECO:0000313" key="3">
    <source>
        <dbReference type="EMBL" id="CAK9188857.1"/>
    </source>
</evidence>
<protein>
    <submittedName>
        <fullName evidence="3">Uncharacterized protein</fullName>
    </submittedName>
</protein>
<proteinExistence type="predicted"/>
<reference evidence="3" key="1">
    <citation type="submission" date="2024-02" db="EMBL/GenBank/DDBJ databases">
        <authorList>
            <consortium name="ELIXIR-Norway"/>
            <consortium name="Elixir Norway"/>
        </authorList>
    </citation>
    <scope>NUCLEOTIDE SEQUENCE</scope>
</reference>
<sequence>MVPQHRSIGRCLFCSIDTTKFFGDGRMSDQPLIFPNEVEQVFLAKDRLIPKRSFVLQDNPKCHIIFDKLLKAPKAWTDGSEVVGLLAGDRASKSPPTNEGLECVEEEEEDSDDTLEDEDEREIGGALTLSRNEIEDLMWDEREDF</sequence>
<evidence type="ECO:0000313" key="2">
    <source>
        <dbReference type="EMBL" id="CAK9188839.1"/>
    </source>
</evidence>
<gene>
    <name evidence="2" type="ORF">CSSPTR1EN2_LOCUS24095</name>
    <name evidence="3" type="ORF">CSSPTR1EN2_LOCUS24107</name>
    <name evidence="4" type="ORF">CSSPTR1EN2_LOCUS24119</name>
</gene>
<feature type="region of interest" description="Disordered" evidence="1">
    <location>
        <begin position="88"/>
        <end position="127"/>
    </location>
</feature>
<evidence type="ECO:0000313" key="5">
    <source>
        <dbReference type="Proteomes" id="UP001497512"/>
    </source>
</evidence>
<dbReference type="Proteomes" id="UP001497512">
    <property type="component" value="Unassembled WGS sequence"/>
</dbReference>
<dbReference type="EMBL" id="CAXANX010000033">
    <property type="protein sequence ID" value="CAK9188839.1"/>
    <property type="molecule type" value="Genomic_DNA"/>
</dbReference>